<keyword evidence="2" id="KW-0150">Chloroplast</keyword>
<name>A0A176W6S5_MARPO</name>
<dbReference type="InterPro" id="IPR050600">
    <property type="entry name" value="SETD3_SETD6_MTase"/>
</dbReference>
<accession>A0A176W6S5</accession>
<keyword evidence="5" id="KW-0808">Transferase</keyword>
<dbReference type="FunFam" id="3.90.1420.10:FF:000004">
    <property type="entry name" value="Ribulose-1,5 bisphosphate carboxylase/oxygenase large subunit N-methyltransferase, chloroplastic"/>
    <property type="match status" value="1"/>
</dbReference>
<comment type="caution">
    <text evidence="10">The sequence shown here is derived from an EMBL/GenBank/DDBJ whole genome shotgun (WGS) entry which is preliminary data.</text>
</comment>
<reference evidence="10" key="1">
    <citation type="submission" date="2016-03" db="EMBL/GenBank/DDBJ databases">
        <title>Mechanisms controlling the formation of the plant cell surface in tip-growing cells are functionally conserved among land plants.</title>
        <authorList>
            <person name="Honkanen S."/>
            <person name="Jones V.A."/>
            <person name="Morieri G."/>
            <person name="Champion C."/>
            <person name="Hetherington A.J."/>
            <person name="Kelly S."/>
            <person name="Saint-Marcoux D."/>
            <person name="Proust H."/>
            <person name="Prescott H."/>
            <person name="Dolan L."/>
        </authorList>
    </citation>
    <scope>NUCLEOTIDE SEQUENCE [LARGE SCALE GENOMIC DNA]</scope>
    <source>
        <tissue evidence="10">Whole gametophyte</tissue>
    </source>
</reference>
<protein>
    <recommendedName>
        <fullName evidence="9">SET domain-containing protein</fullName>
    </recommendedName>
</protein>
<dbReference type="InterPro" id="IPR036464">
    <property type="entry name" value="Rubisco_LSMT_subst-bd_sf"/>
</dbReference>
<evidence type="ECO:0000256" key="7">
    <source>
        <dbReference type="ARBA" id="ARBA00022946"/>
    </source>
</evidence>
<keyword evidence="4" id="KW-0934">Plastid</keyword>
<dbReference type="Pfam" id="PF09273">
    <property type="entry name" value="Rubis-subs-bind"/>
    <property type="match status" value="1"/>
</dbReference>
<dbReference type="AlphaFoldDB" id="A0A176W6S5"/>
<comment type="subcellular location">
    <subcellularLocation>
        <location evidence="1">Plastid</location>
        <location evidence="1">Chloroplast</location>
    </subcellularLocation>
</comment>
<keyword evidence="11" id="KW-1185">Reference proteome</keyword>
<feature type="region of interest" description="Disordered" evidence="8">
    <location>
        <begin position="37"/>
        <end position="56"/>
    </location>
</feature>
<dbReference type="GO" id="GO:0009507">
    <property type="term" value="C:chloroplast"/>
    <property type="evidence" value="ECO:0007669"/>
    <property type="project" value="UniProtKB-SubCell"/>
</dbReference>
<evidence type="ECO:0000313" key="11">
    <source>
        <dbReference type="Proteomes" id="UP000077202"/>
    </source>
</evidence>
<evidence type="ECO:0000313" key="10">
    <source>
        <dbReference type="EMBL" id="OAE28162.1"/>
    </source>
</evidence>
<dbReference type="SUPFAM" id="SSF82199">
    <property type="entry name" value="SET domain"/>
    <property type="match status" value="1"/>
</dbReference>
<dbReference type="InterPro" id="IPR001214">
    <property type="entry name" value="SET_dom"/>
</dbReference>
<organism evidence="10 11">
    <name type="scientific">Marchantia polymorpha subsp. ruderalis</name>
    <dbReference type="NCBI Taxonomy" id="1480154"/>
    <lineage>
        <taxon>Eukaryota</taxon>
        <taxon>Viridiplantae</taxon>
        <taxon>Streptophyta</taxon>
        <taxon>Embryophyta</taxon>
        <taxon>Marchantiophyta</taxon>
        <taxon>Marchantiopsida</taxon>
        <taxon>Marchantiidae</taxon>
        <taxon>Marchantiales</taxon>
        <taxon>Marchantiaceae</taxon>
        <taxon>Marchantia</taxon>
    </lineage>
</organism>
<evidence type="ECO:0000256" key="5">
    <source>
        <dbReference type="ARBA" id="ARBA00022679"/>
    </source>
</evidence>
<proteinExistence type="predicted"/>
<evidence type="ECO:0000256" key="6">
    <source>
        <dbReference type="ARBA" id="ARBA00022691"/>
    </source>
</evidence>
<sequence length="527" mass="58252">MLHDFYHIQGEWGNFHHGFVEILGGGVPGRWPRDMSTMSRSSLLGGHGRREAAGRLSSSRRRVTVSSLNVSTSSVEATNSDIKEAETLVGSIGVALDNLPVKPARVQSGIGLISKRELWRGEEILAVPRKSWITVATVKESPIGSAVEGQRPWVCLALFLLWERSNLNSPWKSYFKLLPAELNSTLFWSDEELAELQGTQLLGSTLSFKEFVETEFERVRSEVLVPNMALFDPSVFNLEAFSWAFGILRSRTFPPLTGEDLALVPLADFINHGAAASDARPSWELRKGTGFFGSQDALVVRAQGDFRAGQEVVMDYGAEKGNGQLALEYGFVESAESTAAFLQSQSRDCFTLTLEIPEGDRFADDKVDIADINGFGASVSFDLVCGQGPSEDMLTYLRLMVLDGPDAFLLEALFRDAAWGHISLPVSRENEEGICTAMLDGCRAALEGYGTSVDEDVRLLAAGIDDPRLKVAVVVRLGEKRVLQELQGWFEAHLARLDKLEYYAERRLRDLGLLDDKGFMTPWVFNE</sequence>
<evidence type="ECO:0000256" key="4">
    <source>
        <dbReference type="ARBA" id="ARBA00022640"/>
    </source>
</evidence>
<dbReference type="EMBL" id="LVLJ01001765">
    <property type="protein sequence ID" value="OAE28162.1"/>
    <property type="molecule type" value="Genomic_DNA"/>
</dbReference>
<evidence type="ECO:0000256" key="8">
    <source>
        <dbReference type="SAM" id="MobiDB-lite"/>
    </source>
</evidence>
<feature type="domain" description="SET" evidence="9">
    <location>
        <begin position="90"/>
        <end position="317"/>
    </location>
</feature>
<keyword evidence="3" id="KW-0489">Methyltransferase</keyword>
<dbReference type="Gene3D" id="3.90.1420.10">
    <property type="entry name" value="Rubisco LSMT, substrate-binding domain"/>
    <property type="match status" value="1"/>
</dbReference>
<dbReference type="GO" id="GO:0032259">
    <property type="term" value="P:methylation"/>
    <property type="evidence" value="ECO:0007669"/>
    <property type="project" value="UniProtKB-KW"/>
</dbReference>
<evidence type="ECO:0000256" key="1">
    <source>
        <dbReference type="ARBA" id="ARBA00004229"/>
    </source>
</evidence>
<dbReference type="CDD" id="cd19179">
    <property type="entry name" value="SET_RBCMT"/>
    <property type="match status" value="1"/>
</dbReference>
<dbReference type="PANTHER" id="PTHR13271">
    <property type="entry name" value="UNCHARACTERIZED PUTATIVE METHYLTRANSFERASE"/>
    <property type="match status" value="1"/>
</dbReference>
<keyword evidence="7" id="KW-0809">Transit peptide</keyword>
<keyword evidence="6" id="KW-0949">S-adenosyl-L-methionine</keyword>
<dbReference type="PROSITE" id="PS50280">
    <property type="entry name" value="SET"/>
    <property type="match status" value="1"/>
</dbReference>
<dbReference type="Gene3D" id="3.90.1410.10">
    <property type="entry name" value="set domain protein methyltransferase, domain 1"/>
    <property type="match status" value="1"/>
</dbReference>
<dbReference type="FunFam" id="3.90.1410.10:FF:000005">
    <property type="entry name" value="Ribulose-1,5 bisphosphate carboxylase/oxygenase large subunit N-methyltransferase, chloroplastic"/>
    <property type="match status" value="1"/>
</dbReference>
<dbReference type="InterPro" id="IPR015353">
    <property type="entry name" value="Rubisco_LSMT_subst-bd"/>
</dbReference>
<evidence type="ECO:0000256" key="2">
    <source>
        <dbReference type="ARBA" id="ARBA00022528"/>
    </source>
</evidence>
<dbReference type="GO" id="GO:0016279">
    <property type="term" value="F:protein-lysine N-methyltransferase activity"/>
    <property type="evidence" value="ECO:0007669"/>
    <property type="project" value="InterPro"/>
</dbReference>
<dbReference type="Proteomes" id="UP000077202">
    <property type="component" value="Unassembled WGS sequence"/>
</dbReference>
<dbReference type="SUPFAM" id="SSF81822">
    <property type="entry name" value="RuBisCo LSMT C-terminal, substrate-binding domain"/>
    <property type="match status" value="1"/>
</dbReference>
<dbReference type="InterPro" id="IPR046341">
    <property type="entry name" value="SET_dom_sf"/>
</dbReference>
<gene>
    <name evidence="10" type="ORF">AXG93_638s1520</name>
</gene>
<evidence type="ECO:0000256" key="3">
    <source>
        <dbReference type="ARBA" id="ARBA00022603"/>
    </source>
</evidence>
<evidence type="ECO:0000259" key="9">
    <source>
        <dbReference type="PROSITE" id="PS50280"/>
    </source>
</evidence>
<dbReference type="PANTHER" id="PTHR13271:SF113">
    <property type="entry name" value="[FRUCTOSE-BISPHOSPHATE ALDOLASE]-LYSINE N-METHYLTRANSFERASE, CHLOROPLASTIC"/>
    <property type="match status" value="1"/>
</dbReference>
<dbReference type="InterPro" id="IPR044431">
    <property type="entry name" value="SET_RBCMT"/>
</dbReference>